<proteinExistence type="predicted"/>
<evidence type="ECO:0000313" key="2">
    <source>
        <dbReference type="Proteomes" id="UP001595693"/>
    </source>
</evidence>
<name>A0ABV8D6L8_9BURK</name>
<dbReference type="Proteomes" id="UP001595693">
    <property type="component" value="Unassembled WGS sequence"/>
</dbReference>
<gene>
    <name evidence="1" type="ORF">ACFOW3_03810</name>
</gene>
<organism evidence="1 2">
    <name type="scientific">Acidovorax facilis</name>
    <dbReference type="NCBI Taxonomy" id="12917"/>
    <lineage>
        <taxon>Bacteria</taxon>
        <taxon>Pseudomonadati</taxon>
        <taxon>Pseudomonadota</taxon>
        <taxon>Betaproteobacteria</taxon>
        <taxon>Burkholderiales</taxon>
        <taxon>Comamonadaceae</taxon>
        <taxon>Acidovorax</taxon>
    </lineage>
</organism>
<accession>A0ABV8D6L8</accession>
<dbReference type="RefSeq" id="WP_055393262.1">
    <property type="nucleotide sequence ID" value="NZ_JBHSAJ010000006.1"/>
</dbReference>
<protein>
    <submittedName>
        <fullName evidence="1">Uncharacterized protein</fullName>
    </submittedName>
</protein>
<comment type="caution">
    <text evidence="1">The sequence shown here is derived from an EMBL/GenBank/DDBJ whole genome shotgun (WGS) entry which is preliminary data.</text>
</comment>
<reference evidence="2" key="1">
    <citation type="journal article" date="2019" name="Int. J. Syst. Evol. Microbiol.">
        <title>The Global Catalogue of Microorganisms (GCM) 10K type strain sequencing project: providing services to taxonomists for standard genome sequencing and annotation.</title>
        <authorList>
            <consortium name="The Broad Institute Genomics Platform"/>
            <consortium name="The Broad Institute Genome Sequencing Center for Infectious Disease"/>
            <person name="Wu L."/>
            <person name="Ma J."/>
        </authorList>
    </citation>
    <scope>NUCLEOTIDE SEQUENCE [LARGE SCALE GENOMIC DNA]</scope>
    <source>
        <strain evidence="2">CCUG 2113</strain>
    </source>
</reference>
<keyword evidence="2" id="KW-1185">Reference proteome</keyword>
<sequence>MPATTDSAAFVPFGIGGMSGGNFDYSRCAFTAGSACTIDPTVFANASSPAFATCTTTKMHVRNYTAVPTIPLTVTLYKNGASTGLSCTVGATPAATCTSTTAVALLPTDDIALHMSTTNVGGFTSGGSAIEGTAISAVHCE</sequence>
<evidence type="ECO:0000313" key="1">
    <source>
        <dbReference type="EMBL" id="MFC3933744.1"/>
    </source>
</evidence>
<dbReference type="EMBL" id="JBHSAJ010000006">
    <property type="protein sequence ID" value="MFC3933744.1"/>
    <property type="molecule type" value="Genomic_DNA"/>
</dbReference>